<organism evidence="3 4">
    <name type="scientific">Paracoccus liaowanqingii</name>
    <dbReference type="NCBI Taxonomy" id="2560053"/>
    <lineage>
        <taxon>Bacteria</taxon>
        <taxon>Pseudomonadati</taxon>
        <taxon>Pseudomonadota</taxon>
        <taxon>Alphaproteobacteria</taxon>
        <taxon>Rhodobacterales</taxon>
        <taxon>Paracoccaceae</taxon>
        <taxon>Paracoccus</taxon>
    </lineage>
</organism>
<evidence type="ECO:0000256" key="1">
    <source>
        <dbReference type="SAM" id="MobiDB-lite"/>
    </source>
</evidence>
<dbReference type="Pfam" id="PF12684">
    <property type="entry name" value="DUF3799"/>
    <property type="match status" value="1"/>
</dbReference>
<dbReference type="RefSeq" id="WP_135312906.1">
    <property type="nucleotide sequence ID" value="NZ_CP038439.1"/>
</dbReference>
<evidence type="ECO:0000313" key="4">
    <source>
        <dbReference type="Proteomes" id="UP000296374"/>
    </source>
</evidence>
<gene>
    <name evidence="3" type="ORF">E4191_07745</name>
</gene>
<dbReference type="InterPro" id="IPR011604">
    <property type="entry name" value="PDDEXK-like_dom_sf"/>
</dbReference>
<dbReference type="KEGG" id="plia:E4191_07745"/>
<evidence type="ECO:0000259" key="2">
    <source>
        <dbReference type="Pfam" id="PF12684"/>
    </source>
</evidence>
<dbReference type="Gene3D" id="3.90.320.10">
    <property type="match status" value="1"/>
</dbReference>
<feature type="region of interest" description="Disordered" evidence="1">
    <location>
        <begin position="1"/>
        <end position="29"/>
    </location>
</feature>
<proteinExistence type="predicted"/>
<reference evidence="4" key="1">
    <citation type="submission" date="2019-03" db="EMBL/GenBank/DDBJ databases">
        <authorList>
            <person name="Li J."/>
        </authorList>
    </citation>
    <scope>NUCLEOTIDE SEQUENCE [LARGE SCALE GENOMIC DNA]</scope>
    <source>
        <strain evidence="4">2251</strain>
    </source>
</reference>
<accession>A0A4P7HMQ7</accession>
<sequence length="346" mass="38210">MDGAWPFDDSPKPDAGKGAATPEPERGEQFRLGAGVHQVDGEDYHRDPCPEASLSSTLAKVMLAQSPLHAWTASPRLNPDWEPMNKKTFDIGRAAHRAILGAGGDYVAIPKAMLASNGAASTKEAKAFIEDARASGQTPLKDDEVDQTHAMRAKAHDKLTALQIDLDPARSEMVAVAQIDGVWCRAMIDNVPLDARLPIYDFKTCENASPEACQKAILNYGYDVQAEHYRQVWQAATGEDRVFRFVFQEKSAPHEVCVVELGADTLLIARKKIARAREMWGLCLRAGQWPGYPLGVHRVDLPAWAIERWLERESHEAQIKRDTGRDILAAAYAAQSPDNHEVNPWA</sequence>
<dbReference type="EMBL" id="CP038439">
    <property type="protein sequence ID" value="QBX34617.1"/>
    <property type="molecule type" value="Genomic_DNA"/>
</dbReference>
<evidence type="ECO:0000313" key="3">
    <source>
        <dbReference type="EMBL" id="QBX34617.1"/>
    </source>
</evidence>
<dbReference type="InterPro" id="IPR024432">
    <property type="entry name" value="Put_RecE_PDDEXK-like_dom"/>
</dbReference>
<dbReference type="Proteomes" id="UP000296374">
    <property type="component" value="Chromosome"/>
</dbReference>
<feature type="domain" description="Putative exodeoxyribonuclease 8 PDDEXK-like" evidence="2">
    <location>
        <begin position="76"/>
        <end position="292"/>
    </location>
</feature>
<dbReference type="AlphaFoldDB" id="A0A4P7HMQ7"/>
<protein>
    <recommendedName>
        <fullName evidence="2">Putative exodeoxyribonuclease 8 PDDEXK-like domain-containing protein</fullName>
    </recommendedName>
</protein>
<name>A0A4P7HMQ7_9RHOB</name>